<evidence type="ECO:0000256" key="1">
    <source>
        <dbReference type="ARBA" id="ARBA00022737"/>
    </source>
</evidence>
<keyword evidence="1" id="KW-0677">Repeat</keyword>
<dbReference type="AlphaFoldDB" id="A0A2M7FWY3"/>
<evidence type="ECO:0000256" key="2">
    <source>
        <dbReference type="SAM" id="MobiDB-lite"/>
    </source>
</evidence>
<dbReference type="PANTHER" id="PTHR46388">
    <property type="entry name" value="NHL REPEAT-CONTAINING PROTEIN 2"/>
    <property type="match status" value="1"/>
</dbReference>
<feature type="compositionally biased region" description="Low complexity" evidence="2">
    <location>
        <begin position="42"/>
        <end position="82"/>
    </location>
</feature>
<feature type="region of interest" description="Disordered" evidence="2">
    <location>
        <begin position="31"/>
        <end position="100"/>
    </location>
</feature>
<accession>A0A2M7FWY3</accession>
<dbReference type="SUPFAM" id="SSF101898">
    <property type="entry name" value="NHL repeat"/>
    <property type="match status" value="1"/>
</dbReference>
<sequence length="465" mass="50597">MADMQLTIHKLSAGFALLFLVACQPGLPVTGSSPSPSPVNTPVPSASPTAVSSALPTPLPTVEPVATPQPTATPSPEATASPTPEPSPQPTTTPVPGPSLLPEIQFVRLKTIAGLDKPGTAENGSRTDVAPMPENMTAIEADNEGNIWMLDRSNGRLVYITPEITRPTTNVNFVPDYRLFWVRKTDLNTPTGMAFDRKNGYFYIVEQNAHRVIRVDKKDFTHTVVAGNGRQGFTGDGIATEQSMNQPTDVALDPFGNLYITDTGNHLIRKVTPEGKMSTVAGQYTPDTKVVDTNGNGRLDDEVPSYIPIGETSGDGGPAYKARLKEPTYIACDPYGGVYFTSKSNTIRRIQNDRMDVYAGSGQEGYNGDNFASLLANFYYPTELNFGPDGLLYLIDSRNNRIRRIQANGFIQDVAGNGRTTEYVTSLLDLKVIEIQPTTFGFDTKGNLYLYDKAHYRLRITETSS</sequence>
<dbReference type="Proteomes" id="UP000231019">
    <property type="component" value="Unassembled WGS sequence"/>
</dbReference>
<evidence type="ECO:0000313" key="4">
    <source>
        <dbReference type="Proteomes" id="UP000231019"/>
    </source>
</evidence>
<dbReference type="PANTHER" id="PTHR46388:SF2">
    <property type="entry name" value="NHL REPEAT-CONTAINING PROTEIN 2"/>
    <property type="match status" value="1"/>
</dbReference>
<proteinExistence type="predicted"/>
<evidence type="ECO:0008006" key="5">
    <source>
        <dbReference type="Google" id="ProtNLM"/>
    </source>
</evidence>
<dbReference type="Pfam" id="PF01436">
    <property type="entry name" value="NHL"/>
    <property type="match status" value="1"/>
</dbReference>
<dbReference type="EMBL" id="PFFQ01000066">
    <property type="protein sequence ID" value="PIW13750.1"/>
    <property type="molecule type" value="Genomic_DNA"/>
</dbReference>
<protein>
    <recommendedName>
        <fullName evidence="5">SMP-30/Gluconolactonase/LRE-like region domain-containing protein</fullName>
    </recommendedName>
</protein>
<comment type="caution">
    <text evidence="3">The sequence shown here is derived from an EMBL/GenBank/DDBJ whole genome shotgun (WGS) entry which is preliminary data.</text>
</comment>
<dbReference type="InterPro" id="IPR001258">
    <property type="entry name" value="NHL_repeat"/>
</dbReference>
<feature type="compositionally biased region" description="Pro residues" evidence="2">
    <location>
        <begin position="83"/>
        <end position="99"/>
    </location>
</feature>
<dbReference type="InterPro" id="IPR011042">
    <property type="entry name" value="6-blade_b-propeller_TolB-like"/>
</dbReference>
<organism evidence="3 4">
    <name type="scientific">bacterium (Candidatus Blackallbacteria) CG17_big_fil_post_rev_8_21_14_2_50_48_46</name>
    <dbReference type="NCBI Taxonomy" id="2014261"/>
    <lineage>
        <taxon>Bacteria</taxon>
        <taxon>Candidatus Blackallbacteria</taxon>
    </lineage>
</organism>
<dbReference type="Gene3D" id="2.120.10.30">
    <property type="entry name" value="TolB, C-terminal domain"/>
    <property type="match status" value="2"/>
</dbReference>
<gene>
    <name evidence="3" type="ORF">COW36_24080</name>
</gene>
<name>A0A2M7FWY3_9BACT</name>
<reference evidence="3 4" key="1">
    <citation type="submission" date="2017-09" db="EMBL/GenBank/DDBJ databases">
        <title>Depth-based differentiation of microbial function through sediment-hosted aquifers and enrichment of novel symbionts in the deep terrestrial subsurface.</title>
        <authorList>
            <person name="Probst A.J."/>
            <person name="Ladd B."/>
            <person name="Jarett J.K."/>
            <person name="Geller-Mcgrath D.E."/>
            <person name="Sieber C.M."/>
            <person name="Emerson J.B."/>
            <person name="Anantharaman K."/>
            <person name="Thomas B.C."/>
            <person name="Malmstrom R."/>
            <person name="Stieglmeier M."/>
            <person name="Klingl A."/>
            <person name="Woyke T."/>
            <person name="Ryan C.M."/>
            <person name="Banfield J.F."/>
        </authorList>
    </citation>
    <scope>NUCLEOTIDE SEQUENCE [LARGE SCALE GENOMIC DNA]</scope>
    <source>
        <strain evidence="3">CG17_big_fil_post_rev_8_21_14_2_50_48_46</strain>
    </source>
</reference>
<evidence type="ECO:0000313" key="3">
    <source>
        <dbReference type="EMBL" id="PIW13750.1"/>
    </source>
</evidence>